<dbReference type="PANTHER" id="PTHR14187">
    <property type="entry name" value="ALPHA KINASE/ELONGATION FACTOR 2 KINASE"/>
    <property type="match status" value="1"/>
</dbReference>
<dbReference type="STRING" id="933852.A0A0C3B2F7"/>
<reference evidence="2" key="2">
    <citation type="submission" date="2015-01" db="EMBL/GenBank/DDBJ databases">
        <title>Evolutionary Origins and Diversification of the Mycorrhizal Mutualists.</title>
        <authorList>
            <consortium name="DOE Joint Genome Institute"/>
            <consortium name="Mycorrhizal Genomics Consortium"/>
            <person name="Kohler A."/>
            <person name="Kuo A."/>
            <person name="Nagy L.G."/>
            <person name="Floudas D."/>
            <person name="Copeland A."/>
            <person name="Barry K.W."/>
            <person name="Cichocki N."/>
            <person name="Veneault-Fourrey C."/>
            <person name="LaButti K."/>
            <person name="Lindquist E.A."/>
            <person name="Lipzen A."/>
            <person name="Lundell T."/>
            <person name="Morin E."/>
            <person name="Murat C."/>
            <person name="Riley R."/>
            <person name="Ohm R."/>
            <person name="Sun H."/>
            <person name="Tunlid A."/>
            <person name="Henrissat B."/>
            <person name="Grigoriev I.V."/>
            <person name="Hibbett D.S."/>
            <person name="Martin F."/>
        </authorList>
    </citation>
    <scope>NUCLEOTIDE SEQUENCE [LARGE SCALE GENOMIC DNA]</scope>
    <source>
        <strain evidence="2">MAFF 305830</strain>
    </source>
</reference>
<dbReference type="Proteomes" id="UP000054097">
    <property type="component" value="Unassembled WGS sequence"/>
</dbReference>
<gene>
    <name evidence="1" type="ORF">M408DRAFT_192187</name>
</gene>
<name>A0A0C3B2F7_SERVB</name>
<dbReference type="Gene3D" id="3.90.640.10">
    <property type="entry name" value="Actin, Chain A, domain 4"/>
    <property type="match status" value="1"/>
</dbReference>
<organism evidence="1 2">
    <name type="scientific">Serendipita vermifera MAFF 305830</name>
    <dbReference type="NCBI Taxonomy" id="933852"/>
    <lineage>
        <taxon>Eukaryota</taxon>
        <taxon>Fungi</taxon>
        <taxon>Dikarya</taxon>
        <taxon>Basidiomycota</taxon>
        <taxon>Agaricomycotina</taxon>
        <taxon>Agaricomycetes</taxon>
        <taxon>Sebacinales</taxon>
        <taxon>Serendipitaceae</taxon>
        <taxon>Serendipita</taxon>
    </lineage>
</organism>
<sequence>MEIQVKMLTLIEMDEVFCSDPYSDPTSPRIKCIMPRYYGERYEGPEFIVVAMDIGTTQSGVAFAYFYPGCHPQAQVVDDWPGQARTYGSKTPSIVSYLNGVFKACGGEITTDFEEHPENVAYWFKLHLHPNTMLKTSESQAFEIPPLPAGVSIETVYTDIMRYLMENMQQFFETGHANGVEIWKRLRQTIIIVLATPNGWGLHEQAVLRRAAIRASLVTEDNVGHLVQFVTEAEASVHYALANPHGEWLQLNTVFAVIDCGGSTVDTTVYRCRSCDPLSLKEACPSECVQAGGIFVDRGIENMLKERLCGSSFDNSEVIKSMVNSFEDDVKPQFDGTRDEYSLKFGSVKDNNPRLGINKGKITVSAKDLKRIFDSVTEQIVKSCFKSLIDQKAKYVILVGGFAESPYVRKALWRALDAHDIQVVRIADHLKKAAAEGAIIGHIKQLVVARAVKETYGGCVRQNYDEKLHRDRKHAVRLYPDGKERVDGAFHAWVTKGTVLQGTFAHKLPYHLAWNAASTSKSEIFNRLTAVQIEVFAWNGDDIPVWCKDENGKVLEGMRLICTLNADLSAVSGALQMREGPKGKSFYRVDYAVCIYFGGTQLRAAIQWKEVGVFRESPVTVIPYIS</sequence>
<dbReference type="Gene3D" id="3.30.420.40">
    <property type="match status" value="2"/>
</dbReference>
<keyword evidence="2" id="KW-1185">Reference proteome</keyword>
<dbReference type="OrthoDB" id="2963168at2759"/>
<dbReference type="CDD" id="cd10170">
    <property type="entry name" value="ASKHA_NBD_HSP70"/>
    <property type="match status" value="1"/>
</dbReference>
<reference evidence="1 2" key="1">
    <citation type="submission" date="2014-04" db="EMBL/GenBank/DDBJ databases">
        <authorList>
            <consortium name="DOE Joint Genome Institute"/>
            <person name="Kuo A."/>
            <person name="Zuccaro A."/>
            <person name="Kohler A."/>
            <person name="Nagy L.G."/>
            <person name="Floudas D."/>
            <person name="Copeland A."/>
            <person name="Barry K.W."/>
            <person name="Cichocki N."/>
            <person name="Veneault-Fourrey C."/>
            <person name="LaButti K."/>
            <person name="Lindquist E.A."/>
            <person name="Lipzen A."/>
            <person name="Lundell T."/>
            <person name="Morin E."/>
            <person name="Murat C."/>
            <person name="Sun H."/>
            <person name="Tunlid A."/>
            <person name="Henrissat B."/>
            <person name="Grigoriev I.V."/>
            <person name="Hibbett D.S."/>
            <person name="Martin F."/>
            <person name="Nordberg H.P."/>
            <person name="Cantor M.N."/>
            <person name="Hua S.X."/>
        </authorList>
    </citation>
    <scope>NUCLEOTIDE SEQUENCE [LARGE SCALE GENOMIC DNA]</scope>
    <source>
        <strain evidence="1 2">MAFF 305830</strain>
    </source>
</reference>
<dbReference type="HOGENOM" id="CLU_009958_4_1_1"/>
<dbReference type="PANTHER" id="PTHR14187:SF5">
    <property type="entry name" value="HEAT SHOCK 70 KDA PROTEIN 12A"/>
    <property type="match status" value="1"/>
</dbReference>
<accession>A0A0C3B2F7</accession>
<evidence type="ECO:0000313" key="1">
    <source>
        <dbReference type="EMBL" id="KIM26374.1"/>
    </source>
</evidence>
<dbReference type="AlphaFoldDB" id="A0A0C3B2F7"/>
<dbReference type="EMBL" id="KN824306">
    <property type="protein sequence ID" value="KIM26374.1"/>
    <property type="molecule type" value="Genomic_DNA"/>
</dbReference>
<evidence type="ECO:0000313" key="2">
    <source>
        <dbReference type="Proteomes" id="UP000054097"/>
    </source>
</evidence>
<proteinExistence type="predicted"/>
<dbReference type="InterPro" id="IPR043129">
    <property type="entry name" value="ATPase_NBD"/>
</dbReference>
<protein>
    <submittedName>
        <fullName evidence="1">Uncharacterized protein</fullName>
    </submittedName>
</protein>
<dbReference type="SUPFAM" id="SSF53067">
    <property type="entry name" value="Actin-like ATPase domain"/>
    <property type="match status" value="2"/>
</dbReference>